<keyword evidence="3" id="KW-1185">Reference proteome</keyword>
<evidence type="ECO:0000313" key="4">
    <source>
        <dbReference type="RefSeq" id="XP_006819895.1"/>
    </source>
</evidence>
<feature type="domain" description="EF-hand" evidence="2">
    <location>
        <begin position="63"/>
        <end position="98"/>
    </location>
</feature>
<protein>
    <submittedName>
        <fullName evidence="4">Uncharacterized protein LOC102805164</fullName>
    </submittedName>
</protein>
<dbReference type="RefSeq" id="XP_006819895.1">
    <property type="nucleotide sequence ID" value="XM_006819832.1"/>
</dbReference>
<dbReference type="InterPro" id="IPR011992">
    <property type="entry name" value="EF-hand-dom_pair"/>
</dbReference>
<dbReference type="Proteomes" id="UP000694865">
    <property type="component" value="Unplaced"/>
</dbReference>
<evidence type="ECO:0000256" key="1">
    <source>
        <dbReference type="SAM" id="MobiDB-lite"/>
    </source>
</evidence>
<dbReference type="SUPFAM" id="SSF47473">
    <property type="entry name" value="EF-hand"/>
    <property type="match status" value="1"/>
</dbReference>
<gene>
    <name evidence="4" type="primary">LOC102805164</name>
</gene>
<organism evidence="3 4">
    <name type="scientific">Saccoglossus kowalevskii</name>
    <name type="common">Acorn worm</name>
    <dbReference type="NCBI Taxonomy" id="10224"/>
    <lineage>
        <taxon>Eukaryota</taxon>
        <taxon>Metazoa</taxon>
        <taxon>Hemichordata</taxon>
        <taxon>Enteropneusta</taxon>
        <taxon>Harrimaniidae</taxon>
        <taxon>Saccoglossus</taxon>
    </lineage>
</organism>
<sequence>MPKNKDGGMTFQTFCNASKWCENVNIEGKLRGFFRTLNDGHYIDNDTLKKILKSVYPEDNREAISRHAKVFMSEVDKRRLGYIDEEQFIRWMKNMPHETVQKILMYSIIPDHIQEEFRRDNLSTSHSSKPPPKKRRQAITGDMLDTVATRASARDWSVLANKLGFTLEDVDQLSRQVSKERP</sequence>
<reference evidence="4" key="1">
    <citation type="submission" date="2025-08" db="UniProtKB">
        <authorList>
            <consortium name="RefSeq"/>
        </authorList>
    </citation>
    <scope>IDENTIFICATION</scope>
    <source>
        <tissue evidence="4">Testes</tissue>
    </source>
</reference>
<dbReference type="GeneID" id="102805164"/>
<accession>A0ABM0MIQ4</accession>
<name>A0ABM0MIQ4_SACKO</name>
<dbReference type="PROSITE" id="PS50222">
    <property type="entry name" value="EF_HAND_2"/>
    <property type="match status" value="1"/>
</dbReference>
<evidence type="ECO:0000313" key="3">
    <source>
        <dbReference type="Proteomes" id="UP000694865"/>
    </source>
</evidence>
<feature type="region of interest" description="Disordered" evidence="1">
    <location>
        <begin position="119"/>
        <end position="141"/>
    </location>
</feature>
<dbReference type="InterPro" id="IPR002048">
    <property type="entry name" value="EF_hand_dom"/>
</dbReference>
<dbReference type="CDD" id="cd00051">
    <property type="entry name" value="EFh"/>
    <property type="match status" value="1"/>
</dbReference>
<proteinExistence type="predicted"/>
<evidence type="ECO:0000259" key="2">
    <source>
        <dbReference type="PROSITE" id="PS50222"/>
    </source>
</evidence>
<dbReference type="Gene3D" id="1.10.238.10">
    <property type="entry name" value="EF-hand"/>
    <property type="match status" value="1"/>
</dbReference>